<sequence length="277" mass="32390">MDQKHKSNLIITCLCLIIVFVSLLTMYDNFSFHTYSTKTYYDYFLTLNHQSFSLQDYELYKDQSNYHCGDGNLVLGKIDSLVDGQNIDVIIQMNKKYQIHYPLQYLNGGSYALENKKDLSNLNEINHVQLIIKDEKQKTVYKHALKLKQVEKLTCSSKTFKVENACVSDDFMRLGYLTSTDHSLLKKYPNISLEYRYLKSNKLNDKNDKNYVVFKKINGKTKEIVNKKIYQVYNHDLDQGSLKKKKLSVVIILSKDHSKKSYVFKLNFTKENGGFNE</sequence>
<keyword evidence="1" id="KW-0472">Membrane</keyword>
<name>A0A2T3FM54_9FIRM</name>
<evidence type="ECO:0000313" key="3">
    <source>
        <dbReference type="Proteomes" id="UP000241201"/>
    </source>
</evidence>
<accession>A0A2T3FM54</accession>
<proteinExistence type="predicted"/>
<dbReference type="AlphaFoldDB" id="A0A2T3FM54"/>
<dbReference type="RefSeq" id="WP_106988769.1">
    <property type="nucleotide sequence ID" value="NZ_DBGDQT010000024.1"/>
</dbReference>
<keyword evidence="1" id="KW-0812">Transmembrane</keyword>
<keyword evidence="3" id="KW-1185">Reference proteome</keyword>
<comment type="caution">
    <text evidence="2">The sequence shown here is derived from an EMBL/GenBank/DDBJ whole genome shotgun (WGS) entry which is preliminary data.</text>
</comment>
<evidence type="ECO:0000313" key="2">
    <source>
        <dbReference type="EMBL" id="PST36303.1"/>
    </source>
</evidence>
<protein>
    <submittedName>
        <fullName evidence="2">Uncharacterized protein</fullName>
    </submittedName>
</protein>
<gene>
    <name evidence="2" type="ORF">C7U55_12015</name>
</gene>
<feature type="transmembrane region" description="Helical" evidence="1">
    <location>
        <begin position="7"/>
        <end position="27"/>
    </location>
</feature>
<dbReference type="EMBL" id="PYLP01000024">
    <property type="protein sequence ID" value="PST36303.1"/>
    <property type="molecule type" value="Genomic_DNA"/>
</dbReference>
<reference evidence="3" key="1">
    <citation type="submission" date="2018-03" db="EMBL/GenBank/DDBJ databases">
        <title>Lachnoclostridium SNUG30370 gen.nov., sp.nov., isolated from human faeces.</title>
        <authorList>
            <person name="Seo B."/>
            <person name="Jeon K."/>
            <person name="Ko G."/>
        </authorList>
    </citation>
    <scope>NUCLEOTIDE SEQUENCE [LARGE SCALE GENOMIC DNA]</scope>
    <source>
        <strain evidence="3">SNUG30370</strain>
    </source>
</reference>
<dbReference type="GeneID" id="77471809"/>
<organism evidence="2 3">
    <name type="scientific">Faecalibacillus faecis</name>
    <dbReference type="NCBI Taxonomy" id="1982628"/>
    <lineage>
        <taxon>Bacteria</taxon>
        <taxon>Bacillati</taxon>
        <taxon>Bacillota</taxon>
        <taxon>Erysipelotrichia</taxon>
        <taxon>Erysipelotrichales</taxon>
        <taxon>Coprobacillaceae</taxon>
        <taxon>Faecalibacillus</taxon>
    </lineage>
</organism>
<dbReference type="Proteomes" id="UP000241201">
    <property type="component" value="Unassembled WGS sequence"/>
</dbReference>
<evidence type="ECO:0000256" key="1">
    <source>
        <dbReference type="SAM" id="Phobius"/>
    </source>
</evidence>
<keyword evidence="1" id="KW-1133">Transmembrane helix</keyword>